<gene>
    <name evidence="8" type="ORF">CTHT_0020760</name>
</gene>
<dbReference type="eggNOG" id="ENOG502R7SG">
    <property type="taxonomic scope" value="Eukaryota"/>
</dbReference>
<feature type="transmembrane region" description="Helical" evidence="6">
    <location>
        <begin position="181"/>
        <end position="207"/>
    </location>
</feature>
<feature type="transmembrane region" description="Helical" evidence="6">
    <location>
        <begin position="252"/>
        <end position="270"/>
    </location>
</feature>
<keyword evidence="4 6" id="KW-0472">Membrane</keyword>
<keyword evidence="9" id="KW-1185">Reference proteome</keyword>
<evidence type="ECO:0000313" key="8">
    <source>
        <dbReference type="EMBL" id="EGS22531.1"/>
    </source>
</evidence>
<evidence type="ECO:0000256" key="3">
    <source>
        <dbReference type="ARBA" id="ARBA00022989"/>
    </source>
</evidence>
<dbReference type="RefSeq" id="XP_006692550.1">
    <property type="nucleotide sequence ID" value="XM_006692487.1"/>
</dbReference>
<comment type="similarity">
    <text evidence="5">Belongs to the SAT4 family.</text>
</comment>
<dbReference type="OMA" id="MLSIWIP"/>
<dbReference type="AlphaFoldDB" id="G0S3E8"/>
<dbReference type="EMBL" id="GL988040">
    <property type="protein sequence ID" value="EGS22531.1"/>
    <property type="molecule type" value="Genomic_DNA"/>
</dbReference>
<evidence type="ECO:0000259" key="7">
    <source>
        <dbReference type="Pfam" id="PF20684"/>
    </source>
</evidence>
<dbReference type="OrthoDB" id="5417887at2759"/>
<organism evidence="9">
    <name type="scientific">Chaetomium thermophilum (strain DSM 1495 / CBS 144.50 / IMI 039719)</name>
    <name type="common">Thermochaetoides thermophila</name>
    <dbReference type="NCBI Taxonomy" id="759272"/>
    <lineage>
        <taxon>Eukaryota</taxon>
        <taxon>Fungi</taxon>
        <taxon>Dikarya</taxon>
        <taxon>Ascomycota</taxon>
        <taxon>Pezizomycotina</taxon>
        <taxon>Sordariomycetes</taxon>
        <taxon>Sordariomycetidae</taxon>
        <taxon>Sordariales</taxon>
        <taxon>Chaetomiaceae</taxon>
        <taxon>Thermochaetoides</taxon>
    </lineage>
</organism>
<evidence type="ECO:0000313" key="9">
    <source>
        <dbReference type="Proteomes" id="UP000008066"/>
    </source>
</evidence>
<feature type="transmembrane region" description="Helical" evidence="6">
    <location>
        <begin position="138"/>
        <end position="161"/>
    </location>
</feature>
<proteinExistence type="inferred from homology"/>
<dbReference type="HOGENOM" id="CLU_028200_3_0_1"/>
<evidence type="ECO:0000256" key="6">
    <source>
        <dbReference type="SAM" id="Phobius"/>
    </source>
</evidence>
<dbReference type="KEGG" id="cthr:CTHT_0020760"/>
<feature type="transmembrane region" description="Helical" evidence="6">
    <location>
        <begin position="219"/>
        <end position="240"/>
    </location>
</feature>
<keyword evidence="3 6" id="KW-1133">Transmembrane helix</keyword>
<comment type="subcellular location">
    <subcellularLocation>
        <location evidence="1">Membrane</location>
        <topology evidence="1">Multi-pass membrane protein</topology>
    </subcellularLocation>
</comment>
<evidence type="ECO:0000256" key="4">
    <source>
        <dbReference type="ARBA" id="ARBA00023136"/>
    </source>
</evidence>
<feature type="transmembrane region" description="Helical" evidence="6">
    <location>
        <begin position="36"/>
        <end position="55"/>
    </location>
</feature>
<sequence>MSSDNLNPTTILSSSITRRLVNTDNGDESIFSQTNVAVWVLMSASAMFLFMRLWCRHHFSKWWYDDGVLTITWMILLTAAALISAAISVGYHTDDAKRTFFLYQNISTSLTTIGTAWTKVAFALTLMRIMRNIYLRYVLYFVIVTVNLVLVLGMLSIWIPACTDPRKHLRPQHDLCFDHMNLMYLGGTTMVYGGLIDVLLALFPWFIIHRLLLETREKLGLSFAMSLGFISGMIVILRTFFQFKRIDNNYHYLAFLAIFNFLEPCVNIIAQTTPQLRVFCHRYKQA</sequence>
<accession>G0S3E8</accession>
<evidence type="ECO:0000256" key="2">
    <source>
        <dbReference type="ARBA" id="ARBA00022692"/>
    </source>
</evidence>
<feature type="transmembrane region" description="Helical" evidence="6">
    <location>
        <begin position="67"/>
        <end position="89"/>
    </location>
</feature>
<dbReference type="Pfam" id="PF20684">
    <property type="entry name" value="Fung_rhodopsin"/>
    <property type="match status" value="1"/>
</dbReference>
<dbReference type="PANTHER" id="PTHR33048">
    <property type="entry name" value="PTH11-LIKE INTEGRAL MEMBRANE PROTEIN (AFU_ORTHOLOGUE AFUA_5G11245)"/>
    <property type="match status" value="1"/>
</dbReference>
<dbReference type="GeneID" id="18256114"/>
<dbReference type="Proteomes" id="UP000008066">
    <property type="component" value="Unassembled WGS sequence"/>
</dbReference>
<keyword evidence="2 6" id="KW-0812">Transmembrane</keyword>
<dbReference type="InterPro" id="IPR049326">
    <property type="entry name" value="Rhodopsin_dom_fungi"/>
</dbReference>
<dbReference type="InterPro" id="IPR052337">
    <property type="entry name" value="SAT4-like"/>
</dbReference>
<evidence type="ECO:0000256" key="1">
    <source>
        <dbReference type="ARBA" id="ARBA00004141"/>
    </source>
</evidence>
<dbReference type="GO" id="GO:0016020">
    <property type="term" value="C:membrane"/>
    <property type="evidence" value="ECO:0007669"/>
    <property type="project" value="UniProtKB-SubCell"/>
</dbReference>
<protein>
    <recommendedName>
        <fullName evidence="7">Rhodopsin domain-containing protein</fullName>
    </recommendedName>
</protein>
<name>G0S3E8_CHATD</name>
<reference evidence="8 9" key="1">
    <citation type="journal article" date="2011" name="Cell">
        <title>Insight into structure and assembly of the nuclear pore complex by utilizing the genome of a eukaryotic thermophile.</title>
        <authorList>
            <person name="Amlacher S."/>
            <person name="Sarges P."/>
            <person name="Flemming D."/>
            <person name="van Noort V."/>
            <person name="Kunze R."/>
            <person name="Devos D.P."/>
            <person name="Arumugam M."/>
            <person name="Bork P."/>
            <person name="Hurt E."/>
        </authorList>
    </citation>
    <scope>NUCLEOTIDE SEQUENCE [LARGE SCALE GENOMIC DNA]</scope>
    <source>
        <strain evidence="9">DSM 1495 / CBS 144.50 / IMI 039719</strain>
    </source>
</reference>
<evidence type="ECO:0000256" key="5">
    <source>
        <dbReference type="ARBA" id="ARBA00038359"/>
    </source>
</evidence>
<feature type="domain" description="Rhodopsin" evidence="7">
    <location>
        <begin position="51"/>
        <end position="280"/>
    </location>
</feature>
<dbReference type="PANTHER" id="PTHR33048:SF42">
    <property type="entry name" value="INTEGRAL MEMBRANE PROTEIN"/>
    <property type="match status" value="1"/>
</dbReference>